<evidence type="ECO:0000313" key="3">
    <source>
        <dbReference type="Proteomes" id="UP000582090"/>
    </source>
</evidence>
<feature type="compositionally biased region" description="Basic and acidic residues" evidence="1">
    <location>
        <begin position="40"/>
        <end position="54"/>
    </location>
</feature>
<keyword evidence="3" id="KW-1185">Reference proteome</keyword>
<sequence length="67" mass="7745">MTNYTTQKSAEALFRSPAAEVGSSAEKLFNLRKRMQLRKRELRDSERTVRDAARRPRHPVATARAQM</sequence>
<comment type="caution">
    <text evidence="2">The sequence shown here is derived from an EMBL/GenBank/DDBJ whole genome shotgun (WGS) entry which is preliminary data.</text>
</comment>
<dbReference type="Proteomes" id="UP000582090">
    <property type="component" value="Unassembled WGS sequence"/>
</dbReference>
<name>A0A7W6GDE0_9HYPH</name>
<feature type="region of interest" description="Disordered" evidence="1">
    <location>
        <begin position="40"/>
        <end position="67"/>
    </location>
</feature>
<reference evidence="2 3" key="1">
    <citation type="submission" date="2020-08" db="EMBL/GenBank/DDBJ databases">
        <title>Genomic Encyclopedia of Type Strains, Phase IV (KMG-IV): sequencing the most valuable type-strain genomes for metagenomic binning, comparative biology and taxonomic classification.</title>
        <authorList>
            <person name="Goeker M."/>
        </authorList>
    </citation>
    <scope>NUCLEOTIDE SEQUENCE [LARGE SCALE GENOMIC DNA]</scope>
    <source>
        <strain evidence="2 3">DSM 26575</strain>
    </source>
</reference>
<dbReference type="AlphaFoldDB" id="A0A7W6GDE0"/>
<organism evidence="2 3">
    <name type="scientific">Rhizobium metallidurans</name>
    <dbReference type="NCBI Taxonomy" id="1265931"/>
    <lineage>
        <taxon>Bacteria</taxon>
        <taxon>Pseudomonadati</taxon>
        <taxon>Pseudomonadota</taxon>
        <taxon>Alphaproteobacteria</taxon>
        <taxon>Hyphomicrobiales</taxon>
        <taxon>Rhizobiaceae</taxon>
        <taxon>Rhizobium/Agrobacterium group</taxon>
        <taxon>Rhizobium</taxon>
    </lineage>
</organism>
<evidence type="ECO:0000313" key="2">
    <source>
        <dbReference type="EMBL" id="MBB3966970.1"/>
    </source>
</evidence>
<accession>A0A7W6GDE0</accession>
<gene>
    <name evidence="2" type="ORF">GGQ67_004663</name>
</gene>
<dbReference type="RefSeq" id="WP_183902429.1">
    <property type="nucleotide sequence ID" value="NZ_JACIDW010000027.1"/>
</dbReference>
<proteinExistence type="predicted"/>
<evidence type="ECO:0000256" key="1">
    <source>
        <dbReference type="SAM" id="MobiDB-lite"/>
    </source>
</evidence>
<dbReference type="EMBL" id="JACIDW010000027">
    <property type="protein sequence ID" value="MBB3966970.1"/>
    <property type="molecule type" value="Genomic_DNA"/>
</dbReference>
<protein>
    <submittedName>
        <fullName evidence="2">Uncharacterized protein</fullName>
    </submittedName>
</protein>